<accession>A0A1M3KZ45</accession>
<reference evidence="1 2" key="1">
    <citation type="submission" date="2016-09" db="EMBL/GenBank/DDBJ databases">
        <title>Genome-resolved meta-omics ties microbial dynamics to process performance in biotechnology for thiocyanate degradation.</title>
        <authorList>
            <person name="Kantor R.S."/>
            <person name="Huddy R.J."/>
            <person name="Iyer R."/>
            <person name="Thomas B.C."/>
            <person name="Brown C.T."/>
            <person name="Anantharaman K."/>
            <person name="Tringe S."/>
            <person name="Hettich R.L."/>
            <person name="Harrison S.T."/>
            <person name="Banfield J.F."/>
        </authorList>
    </citation>
    <scope>NUCLEOTIDE SEQUENCE [LARGE SCALE GENOMIC DNA]</scope>
    <source>
        <strain evidence="1">59-99</strain>
    </source>
</reference>
<dbReference type="EMBL" id="MKVH01000021">
    <property type="protein sequence ID" value="OJX57767.1"/>
    <property type="molecule type" value="Genomic_DNA"/>
</dbReference>
<name>A0A1M3KZ45_9BACT</name>
<evidence type="ECO:0000313" key="2">
    <source>
        <dbReference type="Proteomes" id="UP000184233"/>
    </source>
</evidence>
<gene>
    <name evidence="1" type="ORF">BGO89_07295</name>
</gene>
<organism evidence="1 2">
    <name type="scientific">Candidatus Kapaibacterium thiocyanatum</name>
    <dbReference type="NCBI Taxonomy" id="1895771"/>
    <lineage>
        <taxon>Bacteria</taxon>
        <taxon>Pseudomonadati</taxon>
        <taxon>Candidatus Kapaibacteriota</taxon>
        <taxon>Candidatus Kapaibacteriia</taxon>
        <taxon>Candidatus Kapaibacteriales</taxon>
        <taxon>Candidatus Kapaibacteriaceae</taxon>
        <taxon>Candidatus Kapaibacterium</taxon>
    </lineage>
</organism>
<protein>
    <submittedName>
        <fullName evidence="1">Uncharacterized protein</fullName>
    </submittedName>
</protein>
<dbReference type="Proteomes" id="UP000184233">
    <property type="component" value="Unassembled WGS sequence"/>
</dbReference>
<sequence length="112" mass="13037">MCNYGARYKNRGSKCKDFLMSSKIPLKLRMFLEVAYGGQVKDMADALKVSKSTVYRWLDGKDISTTFLSDLLELGLDISWLVDRNDFDMSRMLADNDSGRRLREEHFDRLKK</sequence>
<dbReference type="CDD" id="cd00093">
    <property type="entry name" value="HTH_XRE"/>
    <property type="match status" value="1"/>
</dbReference>
<comment type="caution">
    <text evidence="1">The sequence shown here is derived from an EMBL/GenBank/DDBJ whole genome shotgun (WGS) entry which is preliminary data.</text>
</comment>
<dbReference type="AlphaFoldDB" id="A0A1M3KZ45"/>
<evidence type="ECO:0000313" key="1">
    <source>
        <dbReference type="EMBL" id="OJX57767.1"/>
    </source>
</evidence>
<proteinExistence type="predicted"/>
<dbReference type="InterPro" id="IPR001387">
    <property type="entry name" value="Cro/C1-type_HTH"/>
</dbReference>